<dbReference type="InterPro" id="IPR027417">
    <property type="entry name" value="P-loop_NTPase"/>
</dbReference>
<dbReference type="InterPro" id="IPR050304">
    <property type="entry name" value="MT-severing_AAA_ATPase"/>
</dbReference>
<feature type="region of interest" description="Disordered" evidence="1">
    <location>
        <begin position="27"/>
        <end position="46"/>
    </location>
</feature>
<protein>
    <submittedName>
        <fullName evidence="3">Fidgetin like 2</fullName>
    </submittedName>
</protein>
<evidence type="ECO:0000259" key="2">
    <source>
        <dbReference type="SMART" id="SM00382"/>
    </source>
</evidence>
<keyword evidence="4" id="KW-1185">Reference proteome</keyword>
<evidence type="ECO:0000313" key="3">
    <source>
        <dbReference type="Ensembl" id="ENSPKIP00000020630.1"/>
    </source>
</evidence>
<dbReference type="Gene3D" id="3.40.50.300">
    <property type="entry name" value="P-loop containing nucleotide triphosphate hydrolases"/>
    <property type="match status" value="1"/>
</dbReference>
<feature type="domain" description="AAA+ ATPase" evidence="2">
    <location>
        <begin position="448"/>
        <end position="574"/>
    </location>
</feature>
<dbReference type="GO" id="GO:0016887">
    <property type="term" value="F:ATP hydrolysis activity"/>
    <property type="evidence" value="ECO:0007669"/>
    <property type="project" value="InterPro"/>
</dbReference>
<feature type="compositionally biased region" description="Polar residues" evidence="1">
    <location>
        <begin position="27"/>
        <end position="39"/>
    </location>
</feature>
<dbReference type="GO" id="GO:0005524">
    <property type="term" value="F:ATP binding"/>
    <property type="evidence" value="ECO:0007669"/>
    <property type="project" value="InterPro"/>
</dbReference>
<evidence type="ECO:0000256" key="1">
    <source>
        <dbReference type="SAM" id="MobiDB-lite"/>
    </source>
</evidence>
<sequence length="673" mass="71569">MLSPIVPYSLLKMHWTPEHAQPLSQWPEQHLDVSSTTPSPAHKSELYPNGRRSYSYAWANDDISALTASNLLKRYAEKYSGVLDSPYDRPPVGTYPEPGAFGSLSGQKSELEPWCVTHSAEAYSGAEGLTGAKTMATAGLNGAGSGSAVNSNLSEPGYSGGSSCGGPPAYNGTYLSSGYCPQPGTALPPASLHTLQPSAALVPSYTPPGPVYNYSHQSAMTPGYTHPPASYLPSGLAAPTPLPSRPTVVGGSYGYQSHNLGVSESAGPLKRKAFEMTVEEDEADNSRYRKYGYDHKSGDNSPYSVSDKGECRGNGFSTASTDPQAYKPSKPSSQPGLGQDEVGKFSGLKPLVSPPYGGAGEYSPTAGMNGESGGGDPGFPQHRLTLKLGSEEQLKGADSRLLELVTGELQDSSPALPWGELLGHAHTKAALEEDLLWPVLRPGSAGRPPRTILLFGPKGGGKSTLARCLASQLGGSFFRLSGAALASKWKAEAEKVLHTLFLVAGARQPCVVLISEPEALAEDGLRRQLLSYLETTQLGSTGLVVVVCATRRPDLLDESVHRLFSKRYYVSLPDVGVRRQVLLQALAPQGCCLSERELATLLQRTEGFSVRELLQLCQQAASSTSPPPPLHGLPAPLAPPAFKDFENAFCKVRPHATPKELDLYVEWSKTPSH</sequence>
<organism evidence="3 4">
    <name type="scientific">Paramormyrops kingsleyae</name>
    <dbReference type="NCBI Taxonomy" id="1676925"/>
    <lineage>
        <taxon>Eukaryota</taxon>
        <taxon>Metazoa</taxon>
        <taxon>Chordata</taxon>
        <taxon>Craniata</taxon>
        <taxon>Vertebrata</taxon>
        <taxon>Euteleostomi</taxon>
        <taxon>Actinopterygii</taxon>
        <taxon>Neopterygii</taxon>
        <taxon>Teleostei</taxon>
        <taxon>Osteoglossocephala</taxon>
        <taxon>Osteoglossomorpha</taxon>
        <taxon>Osteoglossiformes</taxon>
        <taxon>Mormyridae</taxon>
        <taxon>Paramormyrops</taxon>
    </lineage>
</organism>
<dbReference type="Pfam" id="PF00004">
    <property type="entry name" value="AAA"/>
    <property type="match status" value="1"/>
</dbReference>
<feature type="region of interest" description="Disordered" evidence="1">
    <location>
        <begin position="289"/>
        <end position="377"/>
    </location>
</feature>
<dbReference type="STRING" id="1676925.ENSPKIP00000020630"/>
<dbReference type="PANTHER" id="PTHR23074">
    <property type="entry name" value="AAA DOMAIN-CONTAINING"/>
    <property type="match status" value="1"/>
</dbReference>
<dbReference type="Proteomes" id="UP000261540">
    <property type="component" value="Unplaced"/>
</dbReference>
<dbReference type="InterPro" id="IPR003959">
    <property type="entry name" value="ATPase_AAA_core"/>
</dbReference>
<dbReference type="GO" id="GO:0008568">
    <property type="term" value="F:microtubule severing ATPase activity"/>
    <property type="evidence" value="ECO:0007669"/>
    <property type="project" value="TreeGrafter"/>
</dbReference>
<dbReference type="SUPFAM" id="SSF52540">
    <property type="entry name" value="P-loop containing nucleoside triphosphate hydrolases"/>
    <property type="match status" value="1"/>
</dbReference>
<reference evidence="3" key="2">
    <citation type="submission" date="2025-09" db="UniProtKB">
        <authorList>
            <consortium name="Ensembl"/>
        </authorList>
    </citation>
    <scope>IDENTIFICATION</scope>
</reference>
<dbReference type="InterPro" id="IPR003593">
    <property type="entry name" value="AAA+_ATPase"/>
</dbReference>
<feature type="compositionally biased region" description="Basic and acidic residues" evidence="1">
    <location>
        <begin position="289"/>
        <end position="298"/>
    </location>
</feature>
<reference evidence="3" key="1">
    <citation type="submission" date="2025-08" db="UniProtKB">
        <authorList>
            <consortium name="Ensembl"/>
        </authorList>
    </citation>
    <scope>IDENTIFICATION</scope>
</reference>
<dbReference type="AlphaFoldDB" id="A0A3B3RS34"/>
<dbReference type="PANTHER" id="PTHR23074:SF33">
    <property type="entry name" value="FIDGETIN-LIKE PROTEIN 2"/>
    <property type="match status" value="1"/>
</dbReference>
<name>A0A3B3RS34_9TELE</name>
<dbReference type="Ensembl" id="ENSPKIT00000001251.1">
    <property type="protein sequence ID" value="ENSPKIP00000020630.1"/>
    <property type="gene ID" value="ENSPKIG00000005340.1"/>
</dbReference>
<dbReference type="GeneTree" id="ENSGT00940000161971"/>
<accession>A0A3B3RS34</accession>
<dbReference type="Gene3D" id="1.10.8.60">
    <property type="match status" value="1"/>
</dbReference>
<proteinExistence type="predicted"/>
<evidence type="ECO:0000313" key="4">
    <source>
        <dbReference type="Proteomes" id="UP000261540"/>
    </source>
</evidence>
<dbReference type="OrthoDB" id="8803010at2759"/>
<dbReference type="SMART" id="SM00382">
    <property type="entry name" value="AAA"/>
    <property type="match status" value="1"/>
</dbReference>